<dbReference type="InterPro" id="IPR002016">
    <property type="entry name" value="Haem_peroxidase"/>
</dbReference>
<feature type="disulfide bond" evidence="19">
    <location>
        <begin position="72"/>
        <end position="77"/>
    </location>
</feature>
<dbReference type="GO" id="GO:0042744">
    <property type="term" value="P:hydrogen peroxide catabolic process"/>
    <property type="evidence" value="ECO:0007669"/>
    <property type="project" value="UniProtKB-KW"/>
</dbReference>
<dbReference type="EC" id="1.11.1.7" evidence="3 20"/>
<dbReference type="PANTHER" id="PTHR31517:SF80">
    <property type="entry name" value="PEROXIDASE"/>
    <property type="match status" value="1"/>
</dbReference>
<feature type="active site" description="Proton acceptor" evidence="15">
    <location>
        <position position="70"/>
    </location>
</feature>
<dbReference type="InterPro" id="IPR033905">
    <property type="entry name" value="Secretory_peroxidase"/>
</dbReference>
<evidence type="ECO:0000256" key="16">
    <source>
        <dbReference type="PIRSR" id="PIRSR600823-2"/>
    </source>
</evidence>
<keyword evidence="6 17" id="KW-0479">Metal-binding</keyword>
<feature type="binding site" evidence="17">
    <location>
        <position position="246"/>
    </location>
    <ligand>
        <name>Ca(2+)</name>
        <dbReference type="ChEBI" id="CHEBI:29108"/>
        <label>2</label>
    </ligand>
</feature>
<dbReference type="PANTHER" id="PTHR31517">
    <property type="match status" value="1"/>
</dbReference>
<feature type="binding site" description="axial binding residue" evidence="17">
    <location>
        <position position="196"/>
    </location>
    <ligand>
        <name>heme b</name>
        <dbReference type="ChEBI" id="CHEBI:60344"/>
    </ligand>
    <ligandPart>
        <name>Fe</name>
        <dbReference type="ChEBI" id="CHEBI:18248"/>
    </ligandPart>
</feature>
<evidence type="ECO:0000256" key="18">
    <source>
        <dbReference type="PIRSR" id="PIRSR600823-4"/>
    </source>
</evidence>
<protein>
    <recommendedName>
        <fullName evidence="3 20">Peroxidase</fullName>
        <ecNumber evidence="3 20">1.11.1.7</ecNumber>
    </recommendedName>
</protein>
<evidence type="ECO:0000256" key="17">
    <source>
        <dbReference type="PIRSR" id="PIRSR600823-3"/>
    </source>
</evidence>
<comment type="function">
    <text evidence="2">Removal of H(2)O(2), oxidation of toxic reductants, biosynthesis and degradation of lignin, suberization, auxin catabolism, response to environmental stresses such as wounding, pathogen attack and oxidative stress. These functions might be dependent on each isozyme/isoform in each plant tissue.</text>
</comment>
<evidence type="ECO:0000256" key="1">
    <source>
        <dbReference type="ARBA" id="ARBA00000189"/>
    </source>
</evidence>
<evidence type="ECO:0000256" key="13">
    <source>
        <dbReference type="ARBA" id="ARBA00023180"/>
    </source>
</evidence>
<feature type="site" description="Transition state stabilizer" evidence="18">
    <location>
        <position position="66"/>
    </location>
</feature>
<feature type="binding site" evidence="17">
    <location>
        <position position="80"/>
    </location>
    <ligand>
        <name>Ca(2+)</name>
        <dbReference type="ChEBI" id="CHEBI:29108"/>
        <label>1</label>
    </ligand>
</feature>
<dbReference type="CDD" id="cd00693">
    <property type="entry name" value="secretory_peroxidase"/>
    <property type="match status" value="1"/>
</dbReference>
<evidence type="ECO:0000313" key="23">
    <source>
        <dbReference type="Proteomes" id="UP000593560"/>
    </source>
</evidence>
<feature type="domain" description="Plant heme peroxidase family profile" evidence="21">
    <location>
        <begin position="29"/>
        <end position="326"/>
    </location>
</feature>
<dbReference type="GO" id="GO:0140825">
    <property type="term" value="F:lactoperoxidase activity"/>
    <property type="evidence" value="ECO:0007669"/>
    <property type="project" value="UniProtKB-EC"/>
</dbReference>
<dbReference type="Gene3D" id="1.10.420.10">
    <property type="entry name" value="Peroxidase, domain 2"/>
    <property type="match status" value="1"/>
</dbReference>
<organism evidence="22 23">
    <name type="scientific">Gossypium harknessii</name>
    <dbReference type="NCBI Taxonomy" id="34285"/>
    <lineage>
        <taxon>Eukaryota</taxon>
        <taxon>Viridiplantae</taxon>
        <taxon>Streptophyta</taxon>
        <taxon>Embryophyta</taxon>
        <taxon>Tracheophyta</taxon>
        <taxon>Spermatophyta</taxon>
        <taxon>Magnoliopsida</taxon>
        <taxon>eudicotyledons</taxon>
        <taxon>Gunneridae</taxon>
        <taxon>Pentapetalae</taxon>
        <taxon>rosids</taxon>
        <taxon>malvids</taxon>
        <taxon>Malvales</taxon>
        <taxon>Malvaceae</taxon>
        <taxon>Malvoideae</taxon>
        <taxon>Gossypium</taxon>
    </lineage>
</organism>
<dbReference type="GO" id="GO:0046872">
    <property type="term" value="F:metal ion binding"/>
    <property type="evidence" value="ECO:0007669"/>
    <property type="project" value="UniProtKB-UniRule"/>
</dbReference>
<dbReference type="GO" id="GO:0020037">
    <property type="term" value="F:heme binding"/>
    <property type="evidence" value="ECO:0007669"/>
    <property type="project" value="UniProtKB-UniRule"/>
</dbReference>
<proteinExistence type="inferred from homology"/>
<comment type="cofactor">
    <cofactor evidence="17 20">
        <name>heme b</name>
        <dbReference type="ChEBI" id="CHEBI:60344"/>
    </cofactor>
    <text evidence="17 20">Binds 1 heme b (iron(II)-protoporphyrin IX) group per subunit.</text>
</comment>
<evidence type="ECO:0000256" key="5">
    <source>
        <dbReference type="ARBA" id="ARBA00022617"/>
    </source>
</evidence>
<dbReference type="InterPro" id="IPR000823">
    <property type="entry name" value="Peroxidase_pln"/>
</dbReference>
<feature type="chain" id="PRO_5029937302" description="Peroxidase" evidence="20">
    <location>
        <begin position="29"/>
        <end position="328"/>
    </location>
</feature>
<comment type="catalytic activity">
    <reaction evidence="1 20">
        <text>2 a phenolic donor + H2O2 = 2 a phenolic radical donor + 2 H2O</text>
        <dbReference type="Rhea" id="RHEA:56136"/>
        <dbReference type="ChEBI" id="CHEBI:15377"/>
        <dbReference type="ChEBI" id="CHEBI:16240"/>
        <dbReference type="ChEBI" id="CHEBI:139520"/>
        <dbReference type="ChEBI" id="CHEBI:139521"/>
        <dbReference type="EC" id="1.11.1.7"/>
    </reaction>
</comment>
<accession>A0A7J9HJK5</accession>
<feature type="binding site" evidence="17">
    <location>
        <position position="249"/>
    </location>
    <ligand>
        <name>Ca(2+)</name>
        <dbReference type="ChEBI" id="CHEBI:29108"/>
        <label>2</label>
    </ligand>
</feature>
<evidence type="ECO:0000256" key="15">
    <source>
        <dbReference type="PIRSR" id="PIRSR600823-1"/>
    </source>
</evidence>
<dbReference type="EMBL" id="JABFAD010000009">
    <property type="protein sequence ID" value="MBA0809604.1"/>
    <property type="molecule type" value="Genomic_DNA"/>
</dbReference>
<evidence type="ECO:0000256" key="20">
    <source>
        <dbReference type="RuleBase" id="RU362060"/>
    </source>
</evidence>
<dbReference type="PRINTS" id="PR00461">
    <property type="entry name" value="PLPEROXIDASE"/>
</dbReference>
<comment type="cofactor">
    <cofactor evidence="17 20">
        <name>Ca(2+)</name>
        <dbReference type="ChEBI" id="CHEBI:29108"/>
    </cofactor>
    <text evidence="17 20">Binds 2 calcium ions per subunit.</text>
</comment>
<dbReference type="FunFam" id="1.10.520.10:FF:000010">
    <property type="entry name" value="Peroxidase"/>
    <property type="match status" value="1"/>
</dbReference>
<feature type="disulfide bond" evidence="19">
    <location>
        <begin position="203"/>
        <end position="230"/>
    </location>
</feature>
<dbReference type="Proteomes" id="UP000593560">
    <property type="component" value="Unassembled WGS sequence"/>
</dbReference>
<feature type="binding site" evidence="17">
    <location>
        <position position="78"/>
    </location>
    <ligand>
        <name>Ca(2+)</name>
        <dbReference type="ChEBI" id="CHEBI:29108"/>
        <label>1</label>
    </ligand>
</feature>
<evidence type="ECO:0000256" key="2">
    <source>
        <dbReference type="ARBA" id="ARBA00002322"/>
    </source>
</evidence>
<evidence type="ECO:0000256" key="10">
    <source>
        <dbReference type="ARBA" id="ARBA00023004"/>
    </source>
</evidence>
<feature type="disulfide bond" evidence="19">
    <location>
        <begin position="124"/>
        <end position="322"/>
    </location>
</feature>
<evidence type="ECO:0000256" key="19">
    <source>
        <dbReference type="PIRSR" id="PIRSR600823-5"/>
    </source>
</evidence>
<evidence type="ECO:0000256" key="4">
    <source>
        <dbReference type="ARBA" id="ARBA00022559"/>
    </source>
</evidence>
<evidence type="ECO:0000259" key="21">
    <source>
        <dbReference type="PROSITE" id="PS50873"/>
    </source>
</evidence>
<dbReference type="PROSITE" id="PS50873">
    <property type="entry name" value="PEROXIDASE_4"/>
    <property type="match status" value="1"/>
</dbReference>
<keyword evidence="11" id="KW-0090">Biological rhythms</keyword>
<dbReference type="Pfam" id="PF00141">
    <property type="entry name" value="peroxidase"/>
    <property type="match status" value="1"/>
</dbReference>
<dbReference type="AlphaFoldDB" id="A0A7J9HJK5"/>
<dbReference type="PRINTS" id="PR00458">
    <property type="entry name" value="PEROXIDASE"/>
</dbReference>
<gene>
    <name evidence="22" type="ORF">Gohar_025243</name>
</gene>
<comment type="caution">
    <text evidence="22">The sequence shown here is derived from an EMBL/GenBank/DDBJ whole genome shotgun (WGS) entry which is preliminary data.</text>
</comment>
<dbReference type="FunFam" id="1.10.420.10:FF:000007">
    <property type="entry name" value="Peroxidase"/>
    <property type="match status" value="1"/>
</dbReference>
<keyword evidence="7 20" id="KW-0732">Signal</keyword>
<dbReference type="InterPro" id="IPR010255">
    <property type="entry name" value="Haem_peroxidase_sf"/>
</dbReference>
<reference evidence="22 23" key="1">
    <citation type="journal article" date="2019" name="Genome Biol. Evol.">
        <title>Insights into the evolution of the New World diploid cottons (Gossypium, subgenus Houzingenia) based on genome sequencing.</title>
        <authorList>
            <person name="Grover C.E."/>
            <person name="Arick M.A. 2nd"/>
            <person name="Thrash A."/>
            <person name="Conover J.L."/>
            <person name="Sanders W.S."/>
            <person name="Peterson D.G."/>
            <person name="Frelichowski J.E."/>
            <person name="Scheffler J.A."/>
            <person name="Scheffler B.E."/>
            <person name="Wendel J.F."/>
        </authorList>
    </citation>
    <scope>NUCLEOTIDE SEQUENCE [LARGE SCALE GENOMIC DNA]</scope>
    <source>
        <strain evidence="22">0</strain>
        <tissue evidence="22">Leaf</tissue>
    </source>
</reference>
<feature type="binding site" evidence="17">
    <location>
        <position position="92"/>
    </location>
    <ligand>
        <name>Ca(2+)</name>
        <dbReference type="ChEBI" id="CHEBI:29108"/>
        <label>1</label>
    </ligand>
</feature>
<feature type="signal peptide" evidence="20">
    <location>
        <begin position="1"/>
        <end position="28"/>
    </location>
</feature>
<keyword evidence="13" id="KW-0325">Glycoprotein</keyword>
<keyword evidence="12 19" id="KW-1015">Disulfide bond</keyword>
<dbReference type="OrthoDB" id="2113341at2759"/>
<comment type="similarity">
    <text evidence="20">Belongs to the peroxidase family. Classical plant (class III) peroxidase subfamily.</text>
</comment>
<keyword evidence="20" id="KW-0964">Secreted</keyword>
<keyword evidence="4 20" id="KW-0575">Peroxidase</keyword>
<evidence type="ECO:0000256" key="12">
    <source>
        <dbReference type="ARBA" id="ARBA00023157"/>
    </source>
</evidence>
<evidence type="ECO:0000256" key="6">
    <source>
        <dbReference type="ARBA" id="ARBA00022723"/>
    </source>
</evidence>
<feature type="disulfide bond" evidence="19">
    <location>
        <begin position="39"/>
        <end position="118"/>
    </location>
</feature>
<dbReference type="GO" id="GO:0048511">
    <property type="term" value="P:rhythmic process"/>
    <property type="evidence" value="ECO:0007669"/>
    <property type="project" value="UniProtKB-KW"/>
</dbReference>
<keyword evidence="5 20" id="KW-0349">Heme</keyword>
<evidence type="ECO:0000256" key="3">
    <source>
        <dbReference type="ARBA" id="ARBA00012313"/>
    </source>
</evidence>
<keyword evidence="10 17" id="KW-0408">Iron</keyword>
<feature type="binding site" evidence="17">
    <location>
        <position position="71"/>
    </location>
    <ligand>
        <name>Ca(2+)</name>
        <dbReference type="ChEBI" id="CHEBI:29108"/>
        <label>1</label>
    </ligand>
</feature>
<evidence type="ECO:0000313" key="22">
    <source>
        <dbReference type="EMBL" id="MBA0809604.1"/>
    </source>
</evidence>
<comment type="subcellular location">
    <subcellularLocation>
        <location evidence="20">Secreted</location>
    </subcellularLocation>
</comment>
<evidence type="ECO:0000256" key="8">
    <source>
        <dbReference type="ARBA" id="ARBA00022837"/>
    </source>
</evidence>
<name>A0A7J9HJK5_9ROSI</name>
<keyword evidence="8 17" id="KW-0106">Calcium</keyword>
<evidence type="ECO:0000256" key="14">
    <source>
        <dbReference type="ARBA" id="ARBA00023324"/>
    </source>
</evidence>
<evidence type="ECO:0000256" key="11">
    <source>
        <dbReference type="ARBA" id="ARBA00023108"/>
    </source>
</evidence>
<dbReference type="GO" id="GO:0005576">
    <property type="term" value="C:extracellular region"/>
    <property type="evidence" value="ECO:0007669"/>
    <property type="project" value="UniProtKB-SubCell"/>
</dbReference>
<evidence type="ECO:0000256" key="7">
    <source>
        <dbReference type="ARBA" id="ARBA00022729"/>
    </source>
</evidence>
<dbReference type="GO" id="GO:0006979">
    <property type="term" value="P:response to oxidative stress"/>
    <property type="evidence" value="ECO:0007669"/>
    <property type="project" value="UniProtKB-UniRule"/>
</dbReference>
<feature type="binding site" evidence="17">
    <location>
        <position position="254"/>
    </location>
    <ligand>
        <name>Ca(2+)</name>
        <dbReference type="ChEBI" id="CHEBI:29108"/>
        <label>2</label>
    </ligand>
</feature>
<feature type="binding site" evidence="16">
    <location>
        <position position="166"/>
    </location>
    <ligand>
        <name>substrate</name>
    </ligand>
</feature>
<evidence type="ECO:0000256" key="9">
    <source>
        <dbReference type="ARBA" id="ARBA00023002"/>
    </source>
</evidence>
<sequence>MTLNKHHCCSTFIFLLLTLLSQFYSVESELQLNYYAESCPNAEEIIKQQVIKLYNKHGNTAVSWVRNLFHDCMVKSCDASLLLRRVKGMESEQESDRSFGMRNFKYINTIKEAVEKECPMTVSCADIVALSARDGILMLGGPRIEMTSGRKDSKQSYLTEVQNAIPNHNDTIDLVLARFQSIGIDTPGTVALLGAHSVGRVHCVNLVHRLYPTVDPTLDPKHAEYLKRRCPTPDPDPKAVLYSRNDLETPMILDNMFYKNLLKHKGLLMVDQQLTSHPLTSPLVEKMAADNGYFHDQFARAVLLLSENNPLNEDQGEIRKDCRYVNLV</sequence>
<keyword evidence="9 20" id="KW-0560">Oxidoreductase</keyword>
<feature type="binding site" evidence="17">
    <location>
        <position position="74"/>
    </location>
    <ligand>
        <name>Ca(2+)</name>
        <dbReference type="ChEBI" id="CHEBI:29108"/>
        <label>1</label>
    </ligand>
</feature>
<keyword evidence="14 20" id="KW-0376">Hydrogen peroxide</keyword>
<keyword evidence="23" id="KW-1185">Reference proteome</keyword>
<dbReference type="SUPFAM" id="SSF48113">
    <property type="entry name" value="Heme-dependent peroxidases"/>
    <property type="match status" value="1"/>
</dbReference>
<dbReference type="Gene3D" id="1.10.520.10">
    <property type="match status" value="1"/>
</dbReference>